<proteinExistence type="predicted"/>
<feature type="region of interest" description="Disordered" evidence="1">
    <location>
        <begin position="48"/>
        <end position="70"/>
    </location>
</feature>
<protein>
    <submittedName>
        <fullName evidence="2">Uncharacterized protein</fullName>
    </submittedName>
</protein>
<organism evidence="2 3">
    <name type="scientific">Candidatus Pristimantibacillus lignocellulolyticus</name>
    <dbReference type="NCBI Taxonomy" id="2994561"/>
    <lineage>
        <taxon>Bacteria</taxon>
        <taxon>Bacillati</taxon>
        <taxon>Bacillota</taxon>
        <taxon>Bacilli</taxon>
        <taxon>Bacillales</taxon>
        <taxon>Paenibacillaceae</taxon>
        <taxon>Candidatus Pristimantibacillus</taxon>
    </lineage>
</organism>
<evidence type="ECO:0000256" key="1">
    <source>
        <dbReference type="SAM" id="MobiDB-lite"/>
    </source>
</evidence>
<evidence type="ECO:0000313" key="2">
    <source>
        <dbReference type="EMBL" id="URN94512.1"/>
    </source>
</evidence>
<dbReference type="KEGG" id="plig:NAG76_22290"/>
<accession>A0A9J6ZF61</accession>
<name>A0A9J6ZF61_9BACL</name>
<dbReference type="EMBL" id="CP097899">
    <property type="protein sequence ID" value="URN94512.1"/>
    <property type="molecule type" value="Genomic_DNA"/>
</dbReference>
<sequence>MGQAMTKWNQELLWVARNERNEIIRVQDEHPSVAVEVAEGIQAKVKEAEQDKATNEQTKVSVEQAEGIHR</sequence>
<reference evidence="2" key="1">
    <citation type="submission" date="2022-05" db="EMBL/GenBank/DDBJ databases">
        <title>Novel bacterial taxa in a minimal lignocellulolytic consortium and its capacity to transform plastics disclosed by genome-resolved metagenomics.</title>
        <authorList>
            <person name="Rodriguez C.A.D."/>
            <person name="Diaz-Garcia L."/>
            <person name="Herrera K."/>
            <person name="Tarazona N.A."/>
            <person name="Sproer C."/>
            <person name="Overmann J."/>
            <person name="Jimenez D.J."/>
        </authorList>
    </citation>
    <scope>NUCLEOTIDE SEQUENCE</scope>
    <source>
        <strain evidence="2">MAG5</strain>
    </source>
</reference>
<dbReference type="Proteomes" id="UP001056756">
    <property type="component" value="Chromosome"/>
</dbReference>
<dbReference type="AlphaFoldDB" id="A0A9J6ZF61"/>
<gene>
    <name evidence="2" type="ORF">NAG76_22290</name>
</gene>
<evidence type="ECO:0000313" key="3">
    <source>
        <dbReference type="Proteomes" id="UP001056756"/>
    </source>
</evidence>